<dbReference type="SUPFAM" id="SSF53850">
    <property type="entry name" value="Periplasmic binding protein-like II"/>
    <property type="match status" value="1"/>
</dbReference>
<comment type="caution">
    <text evidence="1">The sequence shown here is derived from an EMBL/GenBank/DDBJ whole genome shotgun (WGS) entry which is preliminary data.</text>
</comment>
<dbReference type="Proteomes" id="UP001219862">
    <property type="component" value="Unassembled WGS sequence"/>
</dbReference>
<reference evidence="1 2" key="1">
    <citation type="submission" date="2022-10" db="EMBL/GenBank/DDBJ databases">
        <title>paucibacter sp. hw8 Genome sequencing.</title>
        <authorList>
            <person name="Park S."/>
        </authorList>
    </citation>
    <scope>NUCLEOTIDE SEQUENCE [LARGE SCALE GENOMIC DNA]</scope>
    <source>
        <strain evidence="2">hw8</strain>
    </source>
</reference>
<keyword evidence="2" id="KW-1185">Reference proteome</keyword>
<dbReference type="EMBL" id="JAQQXS010000008">
    <property type="protein sequence ID" value="MDC8785673.1"/>
    <property type="molecule type" value="Genomic_DNA"/>
</dbReference>
<evidence type="ECO:0000313" key="1">
    <source>
        <dbReference type="EMBL" id="MDC8785673.1"/>
    </source>
</evidence>
<proteinExistence type="predicted"/>
<dbReference type="Gene3D" id="3.40.190.10">
    <property type="entry name" value="Periplasmic binding protein-like II"/>
    <property type="match status" value="2"/>
</dbReference>
<evidence type="ECO:0000313" key="2">
    <source>
        <dbReference type="Proteomes" id="UP001219862"/>
    </source>
</evidence>
<protein>
    <recommendedName>
        <fullName evidence="3">Solute-binding protein family 3/N-terminal domain-containing protein</fullName>
    </recommendedName>
</protein>
<sequence>MPELRIAASDANAPVLGMISSIAKEAGFEPKTFVFPIVRSRNELLAGNVDLEILRANSIVKAIYPKNMITIGPVMNTRGYLFVLKSAPTRKREDWLRQPLIYLNGNSQSERFATEHQLDAKAIGQRPSLYKMLMAGRAPAVIDEERYALAYLVANGLDQQVRKIEPPLFEDQLVLVLHPSKASFEAPLRQVVDRWLRDGRWVEGWHEIYKKQGLPLDLNLLPQVQSTEPASARRP</sequence>
<gene>
    <name evidence="1" type="ORF">PRZ01_10760</name>
</gene>
<evidence type="ECO:0008006" key="3">
    <source>
        <dbReference type="Google" id="ProtNLM"/>
    </source>
</evidence>
<name>A0ABT5KRX9_9BURK</name>
<accession>A0ABT5KRX9</accession>
<organism evidence="1 2">
    <name type="scientific">Roseateles koreensis</name>
    <dbReference type="NCBI Taxonomy" id="2987526"/>
    <lineage>
        <taxon>Bacteria</taxon>
        <taxon>Pseudomonadati</taxon>
        <taxon>Pseudomonadota</taxon>
        <taxon>Betaproteobacteria</taxon>
        <taxon>Burkholderiales</taxon>
        <taxon>Sphaerotilaceae</taxon>
        <taxon>Roseateles</taxon>
    </lineage>
</organism>